<comment type="subunit">
    <text evidence="2">Component of the Golgi-associated retrograde protein (GARP) complex.</text>
</comment>
<keyword evidence="2" id="KW-0333">Golgi apparatus</keyword>
<evidence type="ECO:0000256" key="1">
    <source>
        <dbReference type="ARBA" id="ARBA00006080"/>
    </source>
</evidence>
<dbReference type="GO" id="GO:0032456">
    <property type="term" value="P:endocytic recycling"/>
    <property type="evidence" value="ECO:0007669"/>
    <property type="project" value="TreeGrafter"/>
</dbReference>
<dbReference type="OrthoDB" id="203678at2759"/>
<evidence type="ECO:0000313" key="5">
    <source>
        <dbReference type="Proteomes" id="UP000256645"/>
    </source>
</evidence>
<feature type="region of interest" description="Disordered" evidence="3">
    <location>
        <begin position="262"/>
        <end position="289"/>
    </location>
</feature>
<keyword evidence="2" id="KW-0445">Lipid transport</keyword>
<dbReference type="GO" id="GO:0007030">
    <property type="term" value="P:Golgi organization"/>
    <property type="evidence" value="ECO:0007669"/>
    <property type="project" value="UniProtKB-UniRule"/>
</dbReference>
<comment type="function">
    <text evidence="2">Acts as component of the GARP complex that is involved in retrograde transport from early and late endosomes to the trans-Golgi network (TGN).</text>
</comment>
<gene>
    <name evidence="4" type="ORF">BP6252_09208</name>
</gene>
<dbReference type="EMBL" id="PDLM01000010">
    <property type="protein sequence ID" value="RDW67812.1"/>
    <property type="molecule type" value="Genomic_DNA"/>
</dbReference>
<dbReference type="GO" id="GO:0006869">
    <property type="term" value="P:lipid transport"/>
    <property type="evidence" value="ECO:0007669"/>
    <property type="project" value="UniProtKB-UniRule"/>
</dbReference>
<feature type="compositionally biased region" description="Polar residues" evidence="3">
    <location>
        <begin position="1"/>
        <end position="13"/>
    </location>
</feature>
<accession>A0A3D8R196</accession>
<proteinExistence type="inferred from homology"/>
<dbReference type="GO" id="GO:0015031">
    <property type="term" value="P:protein transport"/>
    <property type="evidence" value="ECO:0007669"/>
    <property type="project" value="UniProtKB-UniRule"/>
</dbReference>
<evidence type="ECO:0000256" key="2">
    <source>
        <dbReference type="RuleBase" id="RU368010"/>
    </source>
</evidence>
<keyword evidence="2" id="KW-0813">Transport</keyword>
<dbReference type="Proteomes" id="UP000256645">
    <property type="component" value="Unassembled WGS sequence"/>
</dbReference>
<name>A0A3D8R196_9HELO</name>
<feature type="compositionally biased region" description="Basic and acidic residues" evidence="3">
    <location>
        <begin position="279"/>
        <end position="289"/>
    </location>
</feature>
<dbReference type="GO" id="GO:0005829">
    <property type="term" value="C:cytosol"/>
    <property type="evidence" value="ECO:0007669"/>
    <property type="project" value="GOC"/>
</dbReference>
<comment type="similarity">
    <text evidence="1 2">Belongs to the VPS51 family.</text>
</comment>
<dbReference type="AlphaFoldDB" id="A0A3D8R196"/>
<keyword evidence="5" id="KW-1185">Reference proteome</keyword>
<dbReference type="GO" id="GO:0048193">
    <property type="term" value="P:Golgi vesicle transport"/>
    <property type="evidence" value="ECO:0007669"/>
    <property type="project" value="TreeGrafter"/>
</dbReference>
<dbReference type="GO" id="GO:1990745">
    <property type="term" value="C:EARP complex"/>
    <property type="evidence" value="ECO:0007669"/>
    <property type="project" value="TreeGrafter"/>
</dbReference>
<dbReference type="GO" id="GO:0000938">
    <property type="term" value="C:GARP complex"/>
    <property type="evidence" value="ECO:0007669"/>
    <property type="project" value="UniProtKB-UniRule"/>
</dbReference>
<organism evidence="4 5">
    <name type="scientific">Coleophoma cylindrospora</name>
    <dbReference type="NCBI Taxonomy" id="1849047"/>
    <lineage>
        <taxon>Eukaryota</taxon>
        <taxon>Fungi</taxon>
        <taxon>Dikarya</taxon>
        <taxon>Ascomycota</taxon>
        <taxon>Pezizomycotina</taxon>
        <taxon>Leotiomycetes</taxon>
        <taxon>Helotiales</taxon>
        <taxon>Dermateaceae</taxon>
        <taxon>Coleophoma</taxon>
    </lineage>
</organism>
<dbReference type="GO" id="GO:0016020">
    <property type="term" value="C:membrane"/>
    <property type="evidence" value="ECO:0007669"/>
    <property type="project" value="TreeGrafter"/>
</dbReference>
<comment type="subcellular location">
    <subcellularLocation>
        <location evidence="2">Golgi apparatus</location>
        <location evidence="2">trans-Golgi network</location>
    </subcellularLocation>
</comment>
<evidence type="ECO:0000256" key="3">
    <source>
        <dbReference type="SAM" id="MobiDB-lite"/>
    </source>
</evidence>
<sequence>MSTIAQPRDSSVNGRRIPSIATPTSSSRPSLDIPRSETGSPATNPPARRNRAALREYYNLKKVSESDEIPNSDAASELSSNDHSDVAESELDAADFNAEEYVKHALQSQSLSELLRTYNGVLTDIRALDAEKKALVYDNYSKLIAATETIRKMRMNMDPLNPMASTLDPAIANIYERAQSIKDELKSSLGEGPRQGRDAAERRKARNTAKKVLETPENLRMLVAKGNTEEAKKQWEATRKLLERWRERGVGGQDVAACIEDGDAALRGEPPNEKSWVNVKERRINGGTQ</sequence>
<reference evidence="4 5" key="1">
    <citation type="journal article" date="2018" name="IMA Fungus">
        <title>IMA Genome-F 9: Draft genome sequence of Annulohypoxylon stygium, Aspergillus mulundensis, Berkeleyomyces basicola (syn. Thielaviopsis basicola), Ceratocystis smalleyi, two Cercospora beticola strains, Coleophoma cylindrospora, Fusarium fracticaudum, Phialophora cf. hyalina, and Morchella septimelata.</title>
        <authorList>
            <person name="Wingfield B.D."/>
            <person name="Bills G.F."/>
            <person name="Dong Y."/>
            <person name="Huang W."/>
            <person name="Nel W.J."/>
            <person name="Swalarsk-Parry B.S."/>
            <person name="Vaghefi N."/>
            <person name="Wilken P.M."/>
            <person name="An Z."/>
            <person name="de Beer Z.W."/>
            <person name="De Vos L."/>
            <person name="Chen L."/>
            <person name="Duong T.A."/>
            <person name="Gao Y."/>
            <person name="Hammerbacher A."/>
            <person name="Kikkert J.R."/>
            <person name="Li Y."/>
            <person name="Li H."/>
            <person name="Li K."/>
            <person name="Li Q."/>
            <person name="Liu X."/>
            <person name="Ma X."/>
            <person name="Naidoo K."/>
            <person name="Pethybridge S.J."/>
            <person name="Sun J."/>
            <person name="Steenkamp E.T."/>
            <person name="van der Nest M.A."/>
            <person name="van Wyk S."/>
            <person name="Wingfield M.J."/>
            <person name="Xiong C."/>
            <person name="Yue Q."/>
            <person name="Zhang X."/>
        </authorList>
    </citation>
    <scope>NUCLEOTIDE SEQUENCE [LARGE SCALE GENOMIC DNA]</scope>
    <source>
        <strain evidence="4 5">BP6252</strain>
    </source>
</reference>
<dbReference type="PANTHER" id="PTHR15954:SF4">
    <property type="entry name" value="VACUOLAR PROTEIN SORTING-ASSOCIATED PROTEIN 51 HOMOLOG"/>
    <property type="match status" value="1"/>
</dbReference>
<protein>
    <recommendedName>
        <fullName evidence="2">Vacuolar protein sorting-associated protein 51 homolog</fullName>
    </recommendedName>
</protein>
<evidence type="ECO:0000313" key="4">
    <source>
        <dbReference type="EMBL" id="RDW67812.1"/>
    </source>
</evidence>
<feature type="region of interest" description="Disordered" evidence="3">
    <location>
        <begin position="1"/>
        <end position="87"/>
    </location>
</feature>
<dbReference type="InterPro" id="IPR014812">
    <property type="entry name" value="Vps51"/>
</dbReference>
<dbReference type="PANTHER" id="PTHR15954">
    <property type="entry name" value="VACUOLAR PROTEIN SORTING-ASSOCIATED PROTEIN 51 HOMOLOG"/>
    <property type="match status" value="1"/>
</dbReference>
<feature type="region of interest" description="Disordered" evidence="3">
    <location>
        <begin position="185"/>
        <end position="209"/>
    </location>
</feature>
<comment type="caution">
    <text evidence="4">The sequence shown here is derived from an EMBL/GenBank/DDBJ whole genome shotgun (WGS) entry which is preliminary data.</text>
</comment>
<keyword evidence="2" id="KW-0653">Protein transport</keyword>
<dbReference type="GO" id="GO:0042147">
    <property type="term" value="P:retrograde transport, endosome to Golgi"/>
    <property type="evidence" value="ECO:0007669"/>
    <property type="project" value="UniProtKB-UniRule"/>
</dbReference>
<dbReference type="Pfam" id="PF08700">
    <property type="entry name" value="VPS51_Exo84_N"/>
    <property type="match status" value="1"/>
</dbReference>
<dbReference type="STRING" id="1849047.A0A3D8R196"/>